<dbReference type="PROSITE" id="PS51713">
    <property type="entry name" value="G_ERA"/>
    <property type="match status" value="1"/>
</dbReference>
<dbReference type="GO" id="GO:0000028">
    <property type="term" value="P:ribosomal small subunit assembly"/>
    <property type="evidence" value="ECO:0007669"/>
    <property type="project" value="TreeGrafter"/>
</dbReference>
<sequence>MALSMRSGLRSSARMGVRMMSIMDRYRKVRPAPDVVKQWEPSPSFVKGIMDVKESTESIPQHKVLESHRSSRLPAYTRNPVPSEALTCFFEKPIQPEAPRILRIGLVGPPNSGKSSLMNAIIGRNVSAVSPKVNTTRDGVRGILTTGNTQLVFLDVPGIIPSEKQLYTRELVSAAWRGFHECDVCILVVDVVRRPTQEFFDVVRRICPHEGLGQSIIRRTIREADGAVPRVWLPELERSESGPPVILVLNKIDKASEFRWVQSREKEFVAHGSFRRVFYTSALKHQGLEKLMVFLAGKAQPGNWMYPAELHTTLSHTEQIQHTLTNMLFKWFNKDLPYKIQHQTVGWTPRLDGSLLVEHELIVSDTIVARIVCGVRNTLVSRLKEKASFKLSKMWDVKVELDLWVRPLKERVSDRDRKGLR</sequence>
<name>A0A7S1A3K9_NOCSC</name>
<dbReference type="AlphaFoldDB" id="A0A7S1A3K9"/>
<feature type="region of interest" description="G2" evidence="3">
    <location>
        <begin position="134"/>
        <end position="138"/>
    </location>
</feature>
<dbReference type="InterPro" id="IPR015946">
    <property type="entry name" value="KH_dom-like_a/b"/>
</dbReference>
<evidence type="ECO:0000313" key="5">
    <source>
        <dbReference type="EMBL" id="CAD8840980.1"/>
    </source>
</evidence>
<dbReference type="InterPro" id="IPR006073">
    <property type="entry name" value="GTP-bd"/>
</dbReference>
<evidence type="ECO:0000259" key="4">
    <source>
        <dbReference type="PROSITE" id="PS51713"/>
    </source>
</evidence>
<dbReference type="Gene3D" id="3.30.300.20">
    <property type="match status" value="1"/>
</dbReference>
<keyword evidence="2 3" id="KW-0342">GTP-binding</keyword>
<dbReference type="CDD" id="cd22534">
    <property type="entry name" value="KH-II_Era"/>
    <property type="match status" value="1"/>
</dbReference>
<gene>
    <name evidence="5" type="ORF">NSCI0253_LOCUS15328</name>
</gene>
<dbReference type="InterPro" id="IPR030388">
    <property type="entry name" value="G_ERA_dom"/>
</dbReference>
<organism evidence="5">
    <name type="scientific">Noctiluca scintillans</name>
    <name type="common">Sea sparkle</name>
    <name type="synonym">Red tide dinoflagellate</name>
    <dbReference type="NCBI Taxonomy" id="2966"/>
    <lineage>
        <taxon>Eukaryota</taxon>
        <taxon>Sar</taxon>
        <taxon>Alveolata</taxon>
        <taxon>Dinophyceae</taxon>
        <taxon>Noctilucales</taxon>
        <taxon>Noctilucaceae</taxon>
        <taxon>Noctiluca</taxon>
    </lineage>
</organism>
<feature type="region of interest" description="G5" evidence="3">
    <location>
        <begin position="280"/>
        <end position="282"/>
    </location>
</feature>
<dbReference type="PRINTS" id="PR00326">
    <property type="entry name" value="GTP1OBG"/>
</dbReference>
<accession>A0A7S1A3K9</accession>
<dbReference type="GO" id="GO:0019843">
    <property type="term" value="F:rRNA binding"/>
    <property type="evidence" value="ECO:0007669"/>
    <property type="project" value="TreeGrafter"/>
</dbReference>
<reference evidence="5" key="1">
    <citation type="submission" date="2021-01" db="EMBL/GenBank/DDBJ databases">
        <authorList>
            <person name="Corre E."/>
            <person name="Pelletier E."/>
            <person name="Niang G."/>
            <person name="Scheremetjew M."/>
            <person name="Finn R."/>
            <person name="Kale V."/>
            <person name="Holt S."/>
            <person name="Cochrane G."/>
            <person name="Meng A."/>
            <person name="Brown T."/>
            <person name="Cohen L."/>
        </authorList>
    </citation>
    <scope>NUCLEOTIDE SEQUENCE</scope>
</reference>
<dbReference type="InterPro" id="IPR027417">
    <property type="entry name" value="P-loop_NTPase"/>
</dbReference>
<protein>
    <recommendedName>
        <fullName evidence="4">Era-type G domain-containing protein</fullName>
    </recommendedName>
</protein>
<dbReference type="PANTHER" id="PTHR42698">
    <property type="entry name" value="GTPASE ERA"/>
    <property type="match status" value="1"/>
</dbReference>
<dbReference type="InterPro" id="IPR009019">
    <property type="entry name" value="KH_sf_prok-type"/>
</dbReference>
<proteinExistence type="inferred from homology"/>
<dbReference type="InterPro" id="IPR005662">
    <property type="entry name" value="GTPase_Era-like"/>
</dbReference>
<dbReference type="GO" id="GO:0043024">
    <property type="term" value="F:ribosomal small subunit binding"/>
    <property type="evidence" value="ECO:0007669"/>
    <property type="project" value="TreeGrafter"/>
</dbReference>
<feature type="domain" description="Era-type G" evidence="4">
    <location>
        <begin position="100"/>
        <end position="302"/>
    </location>
</feature>
<dbReference type="SUPFAM" id="SSF52540">
    <property type="entry name" value="P-loop containing nucleoside triphosphate hydrolases"/>
    <property type="match status" value="1"/>
</dbReference>
<dbReference type="GO" id="GO:0005525">
    <property type="term" value="F:GTP binding"/>
    <property type="evidence" value="ECO:0007669"/>
    <property type="project" value="UniProtKB-UniRule"/>
</dbReference>
<keyword evidence="1 3" id="KW-0547">Nucleotide-binding</keyword>
<feature type="region of interest" description="G3" evidence="3">
    <location>
        <begin position="155"/>
        <end position="158"/>
    </location>
</feature>
<comment type="similarity">
    <text evidence="3">Belongs to the TRAFAC class TrmE-Era-EngA-EngB-Septin-like GTPase superfamily. Era GTPase family.</text>
</comment>
<dbReference type="Gene3D" id="3.40.50.300">
    <property type="entry name" value="P-loop containing nucleotide triphosphate hydrolases"/>
    <property type="match status" value="1"/>
</dbReference>
<dbReference type="SUPFAM" id="SSF54814">
    <property type="entry name" value="Prokaryotic type KH domain (KH-domain type II)"/>
    <property type="match status" value="1"/>
</dbReference>
<dbReference type="Pfam" id="PF01926">
    <property type="entry name" value="MMR_HSR1"/>
    <property type="match status" value="1"/>
</dbReference>
<dbReference type="PANTHER" id="PTHR42698:SF1">
    <property type="entry name" value="GTPASE ERA, MITOCHONDRIAL"/>
    <property type="match status" value="1"/>
</dbReference>
<evidence type="ECO:0000256" key="2">
    <source>
        <dbReference type="ARBA" id="ARBA00023134"/>
    </source>
</evidence>
<dbReference type="EMBL" id="HBFQ01021887">
    <property type="protein sequence ID" value="CAD8840980.1"/>
    <property type="molecule type" value="Transcribed_RNA"/>
</dbReference>
<feature type="region of interest" description="G1" evidence="3">
    <location>
        <begin position="108"/>
        <end position="115"/>
    </location>
</feature>
<feature type="region of interest" description="G4" evidence="3">
    <location>
        <begin position="250"/>
        <end position="253"/>
    </location>
</feature>
<evidence type="ECO:0000256" key="3">
    <source>
        <dbReference type="PROSITE-ProRule" id="PRU01050"/>
    </source>
</evidence>
<dbReference type="CDD" id="cd04163">
    <property type="entry name" value="Era"/>
    <property type="match status" value="1"/>
</dbReference>
<evidence type="ECO:0000256" key="1">
    <source>
        <dbReference type="ARBA" id="ARBA00022741"/>
    </source>
</evidence>